<dbReference type="AlphaFoldDB" id="Q9UYE8"/>
<dbReference type="STRING" id="272844.PAB1028"/>
<dbReference type="OrthoDB" id="86277at2157"/>
<reference evidence="3 5" key="5">
    <citation type="journal article" date="2012" name="Curr. Microbiol.">
        <title>Re-annotation of two hyperthermophilic archaea Pyrococcus abyssi GE5 and Pyrococcus furiosus DSM 3638.</title>
        <authorList>
            <person name="Gao J."/>
            <person name="Wang J."/>
        </authorList>
    </citation>
    <scope>GENOME REANNOTATION</scope>
    <source>
        <strain evidence="3">GE5</strain>
        <strain evidence="5">GE5 / Orsay</strain>
    </source>
</reference>
<reference evidence="2 4" key="4">
    <citation type="journal article" date="2003" name="Mol. Microbiol.">
        <title>An integrated analysis of the genome of the hyperthermophilic archaeon Pyrococcus abyssi.</title>
        <authorList>
            <person name="Cohen G."/>
            <person name="Barbe V."/>
            <person name="Flament D."/>
            <person name="Galperin M."/>
            <person name="Heilig R."/>
            <person name="Ripp R."/>
            <person name="Lecompte O."/>
            <person name="Prieur D."/>
            <person name="Poch O."/>
            <person name="Quellerou J."/>
            <person name="Thierry J.C."/>
            <person name="Van der Oost J."/>
            <person name="Weissenbach J."/>
            <person name="Zivanovic Y."/>
            <person name="Forterre P."/>
        </authorList>
    </citation>
    <scope>NUCLEOTIDE SEQUENCE [LARGE SCALE GENOMIC DNA]</scope>
    <source>
        <strain evidence="4">GE5 / Orsay</strain>
        <strain evidence="2">Orsay</strain>
    </source>
</reference>
<keyword evidence="4" id="KW-1185">Reference proteome</keyword>
<dbReference type="eggNOG" id="arCOG03832">
    <property type="taxonomic scope" value="Archaea"/>
</dbReference>
<reference evidence="2" key="2">
    <citation type="journal article" date="2000" name="J. Mol. Biol.">
        <title>Archaeal homologs of eukaryotic methylation guide small nucleolar RNAs: lessons from the Pyrococcus genomes.</title>
        <authorList>
            <person name="Gaspin C."/>
            <person name="Cavaille J."/>
            <person name="Erauso G."/>
        </authorList>
    </citation>
    <scope>NUCLEOTIDE SEQUENCE</scope>
    <source>
        <strain evidence="2">Orsay</strain>
    </source>
</reference>
<keyword evidence="1" id="KW-0175">Coiled coil</keyword>
<gene>
    <name evidence="2" type="ordered locus">PAB1028</name>
</gene>
<dbReference type="EMBL" id="HE613800">
    <property type="protein sequence ID" value="CCE71014.1"/>
    <property type="molecule type" value="Genomic_DNA"/>
</dbReference>
<reference evidence="2" key="3">
    <citation type="journal article" date="2001" name="Genome Res.">
        <title>Genome evolution at the genus level: comparison of three complete genomes of hyperthermophilic archaea.</title>
        <authorList>
            <person name="Lecompte O."/>
            <person name="Ripp R."/>
            <person name="Puzos-Barbe V."/>
            <person name="Duprat S."/>
            <person name="Heilig R."/>
            <person name="Dietrich J."/>
            <person name="Thierry J.C."/>
            <person name="Poch O."/>
        </authorList>
    </citation>
    <scope>NUCLEOTIDE SEQUENCE</scope>
    <source>
        <strain evidence="2">Orsay</strain>
    </source>
</reference>
<dbReference type="EMBL" id="AJ248288">
    <property type="protein sequence ID" value="CAB50464.1"/>
    <property type="molecule type" value="Genomic_DNA"/>
</dbReference>
<evidence type="ECO:0000313" key="3">
    <source>
        <dbReference type="EMBL" id="CCE71014.1"/>
    </source>
</evidence>
<dbReference type="Proteomes" id="UP000009139">
    <property type="component" value="Chromosome"/>
</dbReference>
<dbReference type="RefSeq" id="WP_010868677.1">
    <property type="nucleotide sequence ID" value="NC_000868.1"/>
</dbReference>
<accession>Q9UYE8</accession>
<sequence>MNSIVPLIITIAGVSIAIYYAKDIANKVTNRYFELKEKVEESEARIRETRNQVQEKLEEFSREINGFKREIVDIKEDFNSRVAGLEKKIGSIDGEIRDLKGKLAIVERLYEKVKELSERVDSIDPESLREEVRESVKSEVTAELKEEIEEFEEMLEKKKDEELKEFLDLLTLSIDLPPESIRDGLSQAKMGLLSLRDISKVYVLTGKGLDEFNKLRDNLIELLKSVRKLAVIASPEDDVYSEITTVIVGLKRLKLPMEEDGKELPPEKSFIRIHNMIYDLTSRLDKIAERIEGPIPVTPIEKEFYEKLKIQFEELRKLEQQVQELINALGGNIKEEREDKLEEIKKILKDLGVS</sequence>
<reference evidence="2" key="1">
    <citation type="submission" date="1999-07" db="EMBL/GenBank/DDBJ databases">
        <authorList>
            <person name="Genoscope"/>
        </authorList>
    </citation>
    <scope>NUCLEOTIDE SEQUENCE</scope>
    <source>
        <strain evidence="2">Orsay</strain>
    </source>
</reference>
<evidence type="ECO:0000256" key="1">
    <source>
        <dbReference type="SAM" id="Coils"/>
    </source>
</evidence>
<name>Q9UYE8_PYRAB</name>
<feature type="coiled-coil region" evidence="1">
    <location>
        <begin position="25"/>
        <end position="165"/>
    </location>
</feature>
<dbReference type="PIR" id="B75003">
    <property type="entry name" value="B75003"/>
</dbReference>
<protein>
    <submittedName>
        <fullName evidence="2">Uncharacterized protein</fullName>
    </submittedName>
</protein>
<evidence type="ECO:0000313" key="2">
    <source>
        <dbReference type="EMBL" id="CAB50464.1"/>
    </source>
</evidence>
<evidence type="ECO:0000313" key="5">
    <source>
        <dbReference type="Proteomes" id="UP000009139"/>
    </source>
</evidence>
<dbReference type="KEGG" id="pab:PAB1028"/>
<proteinExistence type="predicted"/>
<dbReference type="Proteomes" id="UP000000810">
    <property type="component" value="Chromosome"/>
</dbReference>
<evidence type="ECO:0000313" key="4">
    <source>
        <dbReference type="Proteomes" id="UP000000810"/>
    </source>
</evidence>
<organism evidence="2 4">
    <name type="scientific">Pyrococcus abyssi (strain GE5 / Orsay)</name>
    <dbReference type="NCBI Taxonomy" id="272844"/>
    <lineage>
        <taxon>Archaea</taxon>
        <taxon>Methanobacteriati</taxon>
        <taxon>Methanobacteriota</taxon>
        <taxon>Thermococci</taxon>
        <taxon>Thermococcales</taxon>
        <taxon>Thermococcaceae</taxon>
        <taxon>Pyrococcus</taxon>
    </lineage>
</organism>
<dbReference type="PATRIC" id="fig|272844.11.peg.1659"/>
<dbReference type="HOGENOM" id="CLU_770790_0_0_2"/>
<feature type="coiled-coil region" evidence="1">
    <location>
        <begin position="305"/>
        <end position="335"/>
    </location>
</feature>